<keyword evidence="2 7" id="KW-0813">Transport</keyword>
<feature type="domain" description="ABC transmembrane type-1" evidence="8">
    <location>
        <begin position="97"/>
        <end position="294"/>
    </location>
</feature>
<dbReference type="PANTHER" id="PTHR43163:SF6">
    <property type="entry name" value="DIPEPTIDE TRANSPORT SYSTEM PERMEASE PROTEIN DPPB-RELATED"/>
    <property type="match status" value="1"/>
</dbReference>
<dbReference type="PROSITE" id="PS50928">
    <property type="entry name" value="ABC_TM1"/>
    <property type="match status" value="1"/>
</dbReference>
<feature type="transmembrane region" description="Helical" evidence="7">
    <location>
        <begin position="97"/>
        <end position="121"/>
    </location>
</feature>
<comment type="similarity">
    <text evidence="7">Belongs to the binding-protein-dependent transport system permease family.</text>
</comment>
<evidence type="ECO:0000313" key="9">
    <source>
        <dbReference type="EMBL" id="SDN43640.1"/>
    </source>
</evidence>
<comment type="subcellular location">
    <subcellularLocation>
        <location evidence="1 7">Cell membrane</location>
        <topology evidence="1 7">Multi-pass membrane protein</topology>
    </subcellularLocation>
</comment>
<keyword evidence="4 7" id="KW-0812">Transmembrane</keyword>
<feature type="transmembrane region" description="Helical" evidence="7">
    <location>
        <begin position="175"/>
        <end position="194"/>
    </location>
</feature>
<evidence type="ECO:0000259" key="8">
    <source>
        <dbReference type="PROSITE" id="PS50928"/>
    </source>
</evidence>
<gene>
    <name evidence="9" type="ORF">SAMN04488516_102132</name>
</gene>
<name>A0A1H0BDD6_9BACT</name>
<dbReference type="EMBL" id="FNIN01000002">
    <property type="protein sequence ID" value="SDN43640.1"/>
    <property type="molecule type" value="Genomic_DNA"/>
</dbReference>
<keyword evidence="10" id="KW-1185">Reference proteome</keyword>
<evidence type="ECO:0000256" key="3">
    <source>
        <dbReference type="ARBA" id="ARBA00022475"/>
    </source>
</evidence>
<reference evidence="9 10" key="1">
    <citation type="submission" date="2016-10" db="EMBL/GenBank/DDBJ databases">
        <authorList>
            <person name="de Groot N.N."/>
        </authorList>
    </citation>
    <scope>NUCLEOTIDE SEQUENCE [LARGE SCALE GENOMIC DNA]</scope>
    <source>
        <strain evidence="9 10">DSM 15269</strain>
    </source>
</reference>
<organism evidence="9 10">
    <name type="scientific">Desulfonauticus submarinus</name>
    <dbReference type="NCBI Taxonomy" id="206665"/>
    <lineage>
        <taxon>Bacteria</taxon>
        <taxon>Pseudomonadati</taxon>
        <taxon>Thermodesulfobacteriota</taxon>
        <taxon>Desulfovibrionia</taxon>
        <taxon>Desulfovibrionales</taxon>
        <taxon>Desulfonauticaceae</taxon>
        <taxon>Desulfonauticus</taxon>
    </lineage>
</organism>
<dbReference type="InterPro" id="IPR000515">
    <property type="entry name" value="MetI-like"/>
</dbReference>
<dbReference type="RefSeq" id="WP_092063231.1">
    <property type="nucleotide sequence ID" value="NZ_FNIN01000002.1"/>
</dbReference>
<proteinExistence type="inferred from homology"/>
<dbReference type="GO" id="GO:0055085">
    <property type="term" value="P:transmembrane transport"/>
    <property type="evidence" value="ECO:0007669"/>
    <property type="project" value="InterPro"/>
</dbReference>
<dbReference type="GO" id="GO:0005886">
    <property type="term" value="C:plasma membrane"/>
    <property type="evidence" value="ECO:0007669"/>
    <property type="project" value="UniProtKB-SubCell"/>
</dbReference>
<feature type="transmembrane region" description="Helical" evidence="7">
    <location>
        <begin position="275"/>
        <end position="301"/>
    </location>
</feature>
<dbReference type="AlphaFoldDB" id="A0A1H0BDD6"/>
<evidence type="ECO:0000256" key="1">
    <source>
        <dbReference type="ARBA" id="ARBA00004651"/>
    </source>
</evidence>
<keyword evidence="5 7" id="KW-1133">Transmembrane helix</keyword>
<dbReference type="PANTHER" id="PTHR43163">
    <property type="entry name" value="DIPEPTIDE TRANSPORT SYSTEM PERMEASE PROTEIN DPPB-RELATED"/>
    <property type="match status" value="1"/>
</dbReference>
<evidence type="ECO:0000256" key="5">
    <source>
        <dbReference type="ARBA" id="ARBA00022989"/>
    </source>
</evidence>
<evidence type="ECO:0000256" key="7">
    <source>
        <dbReference type="RuleBase" id="RU363032"/>
    </source>
</evidence>
<dbReference type="STRING" id="206665.SAMN04488516_102132"/>
<feature type="transmembrane region" description="Helical" evidence="7">
    <location>
        <begin position="229"/>
        <end position="255"/>
    </location>
</feature>
<keyword evidence="6 7" id="KW-0472">Membrane</keyword>
<dbReference type="Gene3D" id="1.10.3720.10">
    <property type="entry name" value="MetI-like"/>
    <property type="match status" value="1"/>
</dbReference>
<dbReference type="SUPFAM" id="SSF161098">
    <property type="entry name" value="MetI-like"/>
    <property type="match status" value="1"/>
</dbReference>
<protein>
    <submittedName>
        <fullName evidence="9">Peptide/nickel transport system permease protein</fullName>
    </submittedName>
</protein>
<accession>A0A1H0BDD6</accession>
<dbReference type="InterPro" id="IPR045621">
    <property type="entry name" value="BPD_transp_1_N"/>
</dbReference>
<dbReference type="Pfam" id="PF19300">
    <property type="entry name" value="BPD_transp_1_N"/>
    <property type="match status" value="1"/>
</dbReference>
<dbReference type="OrthoDB" id="9778910at2"/>
<sequence length="310" mass="34755">MCFRRLFLFILTLILLSIVSFSLFLLTPGDPADLIAWQRMGGEFPPPEVVEKVREELNLNASPFVLYTRWLKNYLHGNWGRSFVSGEEVSKLVKERFFMTCILAFFAFLISLPISISTGFICGIYRNKLIDTVLLVILSLCDALPNFFLGIVLMIIFSIQLGILPAAGAEMPKCLILPAFTLAVGYIAVISRVTRVSVINVLTKEYILFAQSKGLGRWLIFKRYIFRNALIPVITCIGLELGWLLEGSVIVETIFGWPGLGMLLENALLSKDLPVIQACIIVVGFVFALINLLTDISYFVINPEAKYKNV</sequence>
<evidence type="ECO:0000313" key="10">
    <source>
        <dbReference type="Proteomes" id="UP000199602"/>
    </source>
</evidence>
<dbReference type="CDD" id="cd06261">
    <property type="entry name" value="TM_PBP2"/>
    <property type="match status" value="1"/>
</dbReference>
<feature type="transmembrane region" description="Helical" evidence="7">
    <location>
        <begin position="133"/>
        <end position="163"/>
    </location>
</feature>
<dbReference type="Proteomes" id="UP000199602">
    <property type="component" value="Unassembled WGS sequence"/>
</dbReference>
<evidence type="ECO:0000256" key="6">
    <source>
        <dbReference type="ARBA" id="ARBA00023136"/>
    </source>
</evidence>
<keyword evidence="3" id="KW-1003">Cell membrane</keyword>
<dbReference type="Pfam" id="PF00528">
    <property type="entry name" value="BPD_transp_1"/>
    <property type="match status" value="1"/>
</dbReference>
<evidence type="ECO:0000256" key="4">
    <source>
        <dbReference type="ARBA" id="ARBA00022692"/>
    </source>
</evidence>
<evidence type="ECO:0000256" key="2">
    <source>
        <dbReference type="ARBA" id="ARBA00022448"/>
    </source>
</evidence>
<dbReference type="InterPro" id="IPR035906">
    <property type="entry name" value="MetI-like_sf"/>
</dbReference>